<dbReference type="HOGENOM" id="CLU_691944_0_0_9"/>
<dbReference type="InterPro" id="IPR037257">
    <property type="entry name" value="T2SS_E_N_sf"/>
</dbReference>
<evidence type="ECO:0000259" key="6">
    <source>
        <dbReference type="Pfam" id="PF05157"/>
    </source>
</evidence>
<reference evidence="7 8" key="1">
    <citation type="journal article" date="2011" name="J. Bacteriol.">
        <title>Complete Genome Sequence of Alicyclobacillus acidocaldarius Strain Tc-4-1.</title>
        <authorList>
            <person name="Chen Y."/>
            <person name="He Y."/>
            <person name="Zhang B."/>
            <person name="Yang J."/>
            <person name="Li W."/>
            <person name="Dong Z."/>
            <person name="Hu S."/>
        </authorList>
    </citation>
    <scope>NUCLEOTIDE SEQUENCE [LARGE SCALE GENOMIC DNA]</scope>
    <source>
        <strain evidence="7 8">Tc-4-1</strain>
    </source>
</reference>
<evidence type="ECO:0000259" key="5">
    <source>
        <dbReference type="Pfam" id="PF00535"/>
    </source>
</evidence>
<feature type="transmembrane region" description="Helical" evidence="4">
    <location>
        <begin position="189"/>
        <end position="208"/>
    </location>
</feature>
<keyword evidence="4" id="KW-1133">Transmembrane helix</keyword>
<protein>
    <submittedName>
        <fullName evidence="7">Glycosyl transferase family 2</fullName>
    </submittedName>
</protein>
<dbReference type="KEGG" id="aad:TC41_2793"/>
<evidence type="ECO:0000256" key="3">
    <source>
        <dbReference type="ARBA" id="ARBA00022679"/>
    </source>
</evidence>
<feature type="domain" description="Glycosyltransferase 2-like" evidence="5">
    <location>
        <begin position="264"/>
        <end position="387"/>
    </location>
</feature>
<evidence type="ECO:0000313" key="7">
    <source>
        <dbReference type="EMBL" id="AEJ44686.1"/>
    </source>
</evidence>
<evidence type="ECO:0000256" key="4">
    <source>
        <dbReference type="SAM" id="Phobius"/>
    </source>
</evidence>
<gene>
    <name evidence="7" type="ordered locus">TC41_2793</name>
</gene>
<dbReference type="SUPFAM" id="SSF160246">
    <property type="entry name" value="EspE N-terminal domain-like"/>
    <property type="match status" value="1"/>
</dbReference>
<evidence type="ECO:0000313" key="8">
    <source>
        <dbReference type="Proteomes" id="UP000000292"/>
    </source>
</evidence>
<dbReference type="Gene3D" id="3.90.550.10">
    <property type="entry name" value="Spore Coat Polysaccharide Biosynthesis Protein SpsA, Chain A"/>
    <property type="match status" value="1"/>
</dbReference>
<dbReference type="STRING" id="1048834.TC41_2793"/>
<keyword evidence="4" id="KW-0472">Membrane</keyword>
<dbReference type="EMBL" id="CP002902">
    <property type="protein sequence ID" value="AEJ44686.1"/>
    <property type="molecule type" value="Genomic_DNA"/>
</dbReference>
<dbReference type="InterPro" id="IPR007831">
    <property type="entry name" value="T2SS_GspE_N"/>
</dbReference>
<name>F8IJH3_ALIAT</name>
<dbReference type="SUPFAM" id="SSF53448">
    <property type="entry name" value="Nucleotide-diphospho-sugar transferases"/>
    <property type="match status" value="1"/>
</dbReference>
<sequence>MDSNGVVKDTWETEIFMGNARGFSNEQIPLGMLMVEQGILTSEQLEAALLEQAVTGGRLGDIVVARGYAKPVDVYRLLAEQLKHERVVWPPRLQTLRKLPEDVARRLGAVVIDEDASQIWVAVHDVLDEARMRELTMYLDKPIRQQLATRYELDQLWNLIYADEMRFESVERLAEEQPQNSASFLLTRAQIVVGILVLIALGTGITLVPRSTALAINLVLQLCYVLFALMKVVMLYRGAQGEGFVSVTDEDLASLSERELPTYTILVPLYREANVLPGLLEHLMQLDYPKHKLDIRLLFEEDDLETLQAARALSPPYYVSFVVVPKSYPQTKPKACNFGLIHARGEFVVIYDAEDRPELDQLKKVIAAFRKLPAEYACVQAKLNYYNASQNLLTRWFS</sequence>
<dbReference type="PATRIC" id="fig|1048834.4.peg.2651"/>
<dbReference type="eggNOG" id="COG1215">
    <property type="taxonomic scope" value="Bacteria"/>
</dbReference>
<dbReference type="GO" id="GO:0016757">
    <property type="term" value="F:glycosyltransferase activity"/>
    <property type="evidence" value="ECO:0007669"/>
    <property type="project" value="UniProtKB-KW"/>
</dbReference>
<evidence type="ECO:0000256" key="2">
    <source>
        <dbReference type="ARBA" id="ARBA00022676"/>
    </source>
</evidence>
<dbReference type="AlphaFoldDB" id="F8IJH3"/>
<keyword evidence="2" id="KW-0328">Glycosyltransferase</keyword>
<accession>F8IJH3</accession>
<feature type="domain" description="Type II secretion system protein GspE N-terminal" evidence="6">
    <location>
        <begin position="90"/>
        <end position="165"/>
    </location>
</feature>
<proteinExistence type="inferred from homology"/>
<dbReference type="Pfam" id="PF00535">
    <property type="entry name" value="Glycos_transf_2"/>
    <property type="match status" value="1"/>
</dbReference>
<dbReference type="InterPro" id="IPR001173">
    <property type="entry name" value="Glyco_trans_2-like"/>
</dbReference>
<reference evidence="8" key="2">
    <citation type="submission" date="2011-06" db="EMBL/GenBank/DDBJ databases">
        <title>The complete genome sequence of Alicyclobacillus acidocaldarius sp. Tc-4-1.</title>
        <authorList>
            <person name="Chen Y."/>
            <person name="He Y."/>
            <person name="Dong Z."/>
            <person name="Hu S."/>
        </authorList>
    </citation>
    <scope>NUCLEOTIDE SEQUENCE [LARGE SCALE GENOMIC DNA]</scope>
    <source>
        <strain evidence="8">Tc-4-1</strain>
    </source>
</reference>
<dbReference type="Proteomes" id="UP000000292">
    <property type="component" value="Chromosome"/>
</dbReference>
<evidence type="ECO:0000256" key="1">
    <source>
        <dbReference type="ARBA" id="ARBA00006739"/>
    </source>
</evidence>
<comment type="similarity">
    <text evidence="1">Belongs to the glycosyltransferase 2 family.</text>
</comment>
<dbReference type="InterPro" id="IPR029044">
    <property type="entry name" value="Nucleotide-diphossugar_trans"/>
</dbReference>
<keyword evidence="4" id="KW-0812">Transmembrane</keyword>
<keyword evidence="3 7" id="KW-0808">Transferase</keyword>
<organism evidence="7 8">
    <name type="scientific">Alicyclobacillus acidocaldarius (strain Tc-4-1)</name>
    <name type="common">Bacillus acidocaldarius</name>
    <dbReference type="NCBI Taxonomy" id="1048834"/>
    <lineage>
        <taxon>Bacteria</taxon>
        <taxon>Bacillati</taxon>
        <taxon>Bacillota</taxon>
        <taxon>Bacilli</taxon>
        <taxon>Bacillales</taxon>
        <taxon>Alicyclobacillaceae</taxon>
        <taxon>Alicyclobacillus</taxon>
    </lineage>
</organism>
<dbReference type="Pfam" id="PF05157">
    <property type="entry name" value="MshEN"/>
    <property type="match status" value="1"/>
</dbReference>
<dbReference type="Gene3D" id="3.30.300.160">
    <property type="entry name" value="Type II secretion system, protein E, N-terminal domain"/>
    <property type="match status" value="1"/>
</dbReference>
<dbReference type="PANTHER" id="PTHR43630">
    <property type="entry name" value="POLY-BETA-1,6-N-ACETYL-D-GLUCOSAMINE SYNTHASE"/>
    <property type="match status" value="1"/>
</dbReference>
<dbReference type="PANTHER" id="PTHR43630:SF1">
    <property type="entry name" value="POLY-BETA-1,6-N-ACETYL-D-GLUCOSAMINE SYNTHASE"/>
    <property type="match status" value="1"/>
</dbReference>
<feature type="transmembrane region" description="Helical" evidence="4">
    <location>
        <begin position="214"/>
        <end position="236"/>
    </location>
</feature>